<protein>
    <submittedName>
        <fullName evidence="1">Uncharacterized protein</fullName>
    </submittedName>
</protein>
<reference evidence="2" key="1">
    <citation type="submission" date="2016-11" db="EMBL/GenBank/DDBJ databases">
        <authorList>
            <person name="Varghese N."/>
            <person name="Submissions S."/>
        </authorList>
    </citation>
    <scope>NUCLEOTIDE SEQUENCE [LARGE SCALE GENOMIC DNA]</scope>
    <source>
        <strain evidence="2">DSM 27989</strain>
    </source>
</reference>
<sequence>MKVESSRLEIRDCFFCLISRYNFSSFSFRKTTRKDRKLHLTTLIFSNVQRSALTHLSKLHFGKTFKFEIESSRLFFLSNFSIQFFFIFISKNHSKRQKTTPYNSNLFKRSAFSLNPFIETTLRQNF</sequence>
<proteinExistence type="predicted"/>
<dbReference type="EMBL" id="FRBH01000001">
    <property type="protein sequence ID" value="SHK45420.1"/>
    <property type="molecule type" value="Genomic_DNA"/>
</dbReference>
<dbReference type="AlphaFoldDB" id="A0A1M6SL93"/>
<dbReference type="Proteomes" id="UP000184120">
    <property type="component" value="Unassembled WGS sequence"/>
</dbReference>
<evidence type="ECO:0000313" key="1">
    <source>
        <dbReference type="EMBL" id="SHK45420.1"/>
    </source>
</evidence>
<organism evidence="1 2">
    <name type="scientific">Chishuiella changwenlii</name>
    <dbReference type="NCBI Taxonomy" id="1434701"/>
    <lineage>
        <taxon>Bacteria</taxon>
        <taxon>Pseudomonadati</taxon>
        <taxon>Bacteroidota</taxon>
        <taxon>Flavobacteriia</taxon>
        <taxon>Flavobacteriales</taxon>
        <taxon>Weeksellaceae</taxon>
        <taxon>Chishuiella</taxon>
    </lineage>
</organism>
<dbReference type="STRING" id="1434701.SAMN05443634_10127"/>
<name>A0A1M6SL93_9FLAO</name>
<gene>
    <name evidence="1" type="ORF">SAMN05443634_10127</name>
</gene>
<evidence type="ECO:0000313" key="2">
    <source>
        <dbReference type="Proteomes" id="UP000184120"/>
    </source>
</evidence>
<accession>A0A1M6SL93</accession>